<dbReference type="PANTHER" id="PTHR38133">
    <property type="entry name" value="SLR1429 PROTEIN"/>
    <property type="match status" value="1"/>
</dbReference>
<name>A0A318JYH9_9NOCA</name>
<evidence type="ECO:0000259" key="2">
    <source>
        <dbReference type="PROSITE" id="PS50966"/>
    </source>
</evidence>
<keyword evidence="1" id="KW-0862">Zinc</keyword>
<dbReference type="PROSITE" id="PS50966">
    <property type="entry name" value="ZF_SWIM"/>
    <property type="match status" value="1"/>
</dbReference>
<organism evidence="3 4">
    <name type="scientific">Nocardia tenerifensis</name>
    <dbReference type="NCBI Taxonomy" id="228006"/>
    <lineage>
        <taxon>Bacteria</taxon>
        <taxon>Bacillati</taxon>
        <taxon>Actinomycetota</taxon>
        <taxon>Actinomycetes</taxon>
        <taxon>Mycobacteriales</taxon>
        <taxon>Nocardiaceae</taxon>
        <taxon>Nocardia</taxon>
    </lineage>
</organism>
<keyword evidence="4" id="KW-1185">Reference proteome</keyword>
<dbReference type="AlphaFoldDB" id="A0A318JYH9"/>
<feature type="domain" description="SWIM-type" evidence="2">
    <location>
        <begin position="113"/>
        <end position="144"/>
    </location>
</feature>
<keyword evidence="1" id="KW-0863">Zinc-finger</keyword>
<dbReference type="PANTHER" id="PTHR38133:SF1">
    <property type="entry name" value="SLR1429 PROTEIN"/>
    <property type="match status" value="1"/>
</dbReference>
<reference evidence="3 4" key="1">
    <citation type="submission" date="2018-05" db="EMBL/GenBank/DDBJ databases">
        <title>Genomic Encyclopedia of Type Strains, Phase IV (KMG-IV): sequencing the most valuable type-strain genomes for metagenomic binning, comparative biology and taxonomic classification.</title>
        <authorList>
            <person name="Goeker M."/>
        </authorList>
    </citation>
    <scope>NUCLEOTIDE SEQUENCE [LARGE SCALE GENOMIC DNA]</scope>
    <source>
        <strain evidence="3 4">DSM 44704</strain>
    </source>
</reference>
<accession>A0A318JYH9</accession>
<protein>
    <submittedName>
        <fullName evidence="3">SWIM zinc finger protein</fullName>
    </submittedName>
</protein>
<keyword evidence="1" id="KW-0479">Metal-binding</keyword>
<dbReference type="RefSeq" id="WP_040740777.1">
    <property type="nucleotide sequence ID" value="NZ_QJKF01000011.1"/>
</dbReference>
<proteinExistence type="predicted"/>
<dbReference type="Pfam" id="PF04434">
    <property type="entry name" value="SWIM"/>
    <property type="match status" value="1"/>
</dbReference>
<dbReference type="EMBL" id="QJKF01000011">
    <property type="protein sequence ID" value="PXX59777.1"/>
    <property type="molecule type" value="Genomic_DNA"/>
</dbReference>
<sequence length="185" mass="19881">MPAEFGATPWGRTWTRVVETTTASLPNPLLPKARSIARNHGATLNTEVGAVTAKVVVSGAESTVRIELPAWSEETKTDAERLIAKSLAANPGLAPGDLPDSLEAEFSAAGITFAVPLADQIATCDCRTRKRPCVHILATLYALSMRVDERPRLAVELRMDSATVAEEPDPDWIPLSELDPATFYG</sequence>
<dbReference type="GO" id="GO:0008270">
    <property type="term" value="F:zinc ion binding"/>
    <property type="evidence" value="ECO:0007669"/>
    <property type="project" value="UniProtKB-KW"/>
</dbReference>
<dbReference type="OrthoDB" id="188274at2"/>
<evidence type="ECO:0000256" key="1">
    <source>
        <dbReference type="PROSITE-ProRule" id="PRU00325"/>
    </source>
</evidence>
<comment type="caution">
    <text evidence="3">The sequence shown here is derived from an EMBL/GenBank/DDBJ whole genome shotgun (WGS) entry which is preliminary data.</text>
</comment>
<gene>
    <name evidence="3" type="ORF">DFR70_111161</name>
</gene>
<evidence type="ECO:0000313" key="4">
    <source>
        <dbReference type="Proteomes" id="UP000247569"/>
    </source>
</evidence>
<dbReference type="InterPro" id="IPR007527">
    <property type="entry name" value="Znf_SWIM"/>
</dbReference>
<evidence type="ECO:0000313" key="3">
    <source>
        <dbReference type="EMBL" id="PXX59777.1"/>
    </source>
</evidence>
<dbReference type="Proteomes" id="UP000247569">
    <property type="component" value="Unassembled WGS sequence"/>
</dbReference>